<protein>
    <recommendedName>
        <fullName evidence="3">Lipoprotein SmpA/OmlA domain-containing protein</fullName>
    </recommendedName>
</protein>
<sequence>MRTLMWGLAGLFVAYVAGCSAISAWHSHALASVPVGASRAEVLRALGHPDVVEHAGAPFTRYASRGCSGRCAQRWWYENRLGLGTQAWSVELDASDRVLATSRWTSP</sequence>
<organism evidence="1 2">
    <name type="scientific">Stenotrophomonas pavanii</name>
    <dbReference type="NCBI Taxonomy" id="487698"/>
    <lineage>
        <taxon>Bacteria</taxon>
        <taxon>Pseudomonadati</taxon>
        <taxon>Pseudomonadota</taxon>
        <taxon>Gammaproteobacteria</taxon>
        <taxon>Lysobacterales</taxon>
        <taxon>Lysobacteraceae</taxon>
        <taxon>Stenotrophomonas</taxon>
    </lineage>
</organism>
<comment type="caution">
    <text evidence="1">The sequence shown here is derived from an EMBL/GenBank/DDBJ whole genome shotgun (WGS) entry which is preliminary data.</text>
</comment>
<evidence type="ECO:0000313" key="1">
    <source>
        <dbReference type="EMBL" id="OWR27445.1"/>
    </source>
</evidence>
<dbReference type="EMBL" id="NIXP01000142">
    <property type="protein sequence ID" value="OWR27445.1"/>
    <property type="molecule type" value="Genomic_DNA"/>
</dbReference>
<name>A0A246KTB9_9GAMM</name>
<accession>A0A246KTB9</accession>
<evidence type="ECO:0008006" key="3">
    <source>
        <dbReference type="Google" id="ProtNLM"/>
    </source>
</evidence>
<dbReference type="AlphaFoldDB" id="A0A246KTB9"/>
<gene>
    <name evidence="1" type="ORF">CEE55_20510</name>
</gene>
<dbReference type="Proteomes" id="UP000197904">
    <property type="component" value="Unassembled WGS sequence"/>
</dbReference>
<evidence type="ECO:0000313" key="2">
    <source>
        <dbReference type="Proteomes" id="UP000197904"/>
    </source>
</evidence>
<reference evidence="1 2" key="1">
    <citation type="submission" date="2017-06" db="EMBL/GenBank/DDBJ databases">
        <authorList>
            <person name="Kim H.J."/>
            <person name="Triplett B.A."/>
        </authorList>
    </citation>
    <scope>NUCLEOTIDE SEQUENCE [LARGE SCALE GENOMIC DNA]</scope>
    <source>
        <strain evidence="1 2">S18795</strain>
    </source>
</reference>
<proteinExistence type="predicted"/>